<dbReference type="PANTHER" id="PTHR38791:SF5">
    <property type="entry name" value="TRANSCRIPTION FACTOR DBAG-RELATED"/>
    <property type="match status" value="1"/>
</dbReference>
<protein>
    <recommendedName>
        <fullName evidence="2">Zn(2)-C6 fungal-type domain-containing protein</fullName>
    </recommendedName>
</protein>
<dbReference type="PANTHER" id="PTHR38791">
    <property type="entry name" value="ZN(II)2CYS6 TRANSCRIPTION FACTOR (EUROFUNG)-RELATED-RELATED"/>
    <property type="match status" value="1"/>
</dbReference>
<keyword evidence="1" id="KW-0539">Nucleus</keyword>
<dbReference type="InterPro" id="IPR036864">
    <property type="entry name" value="Zn2-C6_fun-type_DNA-bd_sf"/>
</dbReference>
<dbReference type="GO" id="GO:0000981">
    <property type="term" value="F:DNA-binding transcription factor activity, RNA polymerase II-specific"/>
    <property type="evidence" value="ECO:0007669"/>
    <property type="project" value="InterPro"/>
</dbReference>
<organism evidence="3 4">
    <name type="scientific">Karstenula rhodostoma CBS 690.94</name>
    <dbReference type="NCBI Taxonomy" id="1392251"/>
    <lineage>
        <taxon>Eukaryota</taxon>
        <taxon>Fungi</taxon>
        <taxon>Dikarya</taxon>
        <taxon>Ascomycota</taxon>
        <taxon>Pezizomycotina</taxon>
        <taxon>Dothideomycetes</taxon>
        <taxon>Pleosporomycetidae</taxon>
        <taxon>Pleosporales</taxon>
        <taxon>Massarineae</taxon>
        <taxon>Didymosphaeriaceae</taxon>
        <taxon>Karstenula</taxon>
    </lineage>
</organism>
<proteinExistence type="predicted"/>
<dbReference type="InterPro" id="IPR001138">
    <property type="entry name" value="Zn2Cys6_DnaBD"/>
</dbReference>
<feature type="domain" description="Zn(2)-C6 fungal-type" evidence="2">
    <location>
        <begin position="9"/>
        <end position="37"/>
    </location>
</feature>
<sequence length="535" mass="59753">MVNLGRSWGCRTCKQRRIKCDENEPACKRCTKSGYTCPGYESEKPLRIRFKDETASVVHRSGSGPAHVPAPAGLQENFETQALNFFVMNFATAGRDQVSSRGLWESVAPTISASPASSPVSDAATAVGGILFNVWRLHRDGPRARNPAFIRAIRGLRKRLREGPIDGPEVLMTILLLQFHENIAAVFGLRPASKTHYNGALALIQSLPTESFSTVASRGLLLNVLSIEVSLAIRECQPVDPGLIPWFASLPYTMPRTPAMKLNWIGISVANIQHSFQVLLKSHPRCSDGQCSHKTDVTTIYKAILDVQKASSEWLTDAPEYWLPRKWTPWPKTHIPMYQETCEVYPSVQVASVFNTYRGFQLIINKILSIMQTHGWLEPHMGPQDTSETIQSVVDSMCYSIPFYLGDRDGALYITDLTNPKSQFVYPAYHNMQDPPIAKEHILSEDIHRKHATAYGAWHSMYPLSLLLGLFGKHAGYDCECLTRTIRPGQLTWIGSQLFRMMKMYALDEGMGVVPDSPEECAKAVRRALRSMAGV</sequence>
<name>A0A9P4PWL2_9PLEO</name>
<evidence type="ECO:0000313" key="3">
    <source>
        <dbReference type="EMBL" id="KAF2451562.1"/>
    </source>
</evidence>
<keyword evidence="4" id="KW-1185">Reference proteome</keyword>
<dbReference type="CDD" id="cd00067">
    <property type="entry name" value="GAL4"/>
    <property type="match status" value="1"/>
</dbReference>
<dbReference type="Gene3D" id="4.10.240.10">
    <property type="entry name" value="Zn(2)-C6 fungal-type DNA-binding domain"/>
    <property type="match status" value="1"/>
</dbReference>
<dbReference type="PROSITE" id="PS50048">
    <property type="entry name" value="ZN2_CY6_FUNGAL_2"/>
    <property type="match status" value="1"/>
</dbReference>
<dbReference type="SMART" id="SM00066">
    <property type="entry name" value="GAL4"/>
    <property type="match status" value="1"/>
</dbReference>
<evidence type="ECO:0000256" key="1">
    <source>
        <dbReference type="ARBA" id="ARBA00023242"/>
    </source>
</evidence>
<accession>A0A9P4PWL2</accession>
<dbReference type="InterPro" id="IPR053175">
    <property type="entry name" value="DHMBA_Reg_Transcription_Factor"/>
</dbReference>
<dbReference type="GO" id="GO:0008270">
    <property type="term" value="F:zinc ion binding"/>
    <property type="evidence" value="ECO:0007669"/>
    <property type="project" value="InterPro"/>
</dbReference>
<dbReference type="PROSITE" id="PS00463">
    <property type="entry name" value="ZN2_CY6_FUNGAL_1"/>
    <property type="match status" value="1"/>
</dbReference>
<comment type="caution">
    <text evidence="3">The sequence shown here is derived from an EMBL/GenBank/DDBJ whole genome shotgun (WGS) entry which is preliminary data.</text>
</comment>
<dbReference type="OrthoDB" id="2991872at2759"/>
<gene>
    <name evidence="3" type="ORF">P171DRAFT_426073</name>
</gene>
<dbReference type="Pfam" id="PF00172">
    <property type="entry name" value="Zn_clus"/>
    <property type="match status" value="1"/>
</dbReference>
<dbReference type="EMBL" id="MU001492">
    <property type="protein sequence ID" value="KAF2451562.1"/>
    <property type="molecule type" value="Genomic_DNA"/>
</dbReference>
<dbReference type="AlphaFoldDB" id="A0A9P4PWL2"/>
<evidence type="ECO:0000259" key="2">
    <source>
        <dbReference type="PROSITE" id="PS50048"/>
    </source>
</evidence>
<dbReference type="SUPFAM" id="SSF57701">
    <property type="entry name" value="Zn2/Cys6 DNA-binding domain"/>
    <property type="match status" value="1"/>
</dbReference>
<evidence type="ECO:0000313" key="4">
    <source>
        <dbReference type="Proteomes" id="UP000799764"/>
    </source>
</evidence>
<dbReference type="Proteomes" id="UP000799764">
    <property type="component" value="Unassembled WGS sequence"/>
</dbReference>
<reference evidence="3" key="1">
    <citation type="journal article" date="2020" name="Stud. Mycol.">
        <title>101 Dothideomycetes genomes: a test case for predicting lifestyles and emergence of pathogens.</title>
        <authorList>
            <person name="Haridas S."/>
            <person name="Albert R."/>
            <person name="Binder M."/>
            <person name="Bloem J."/>
            <person name="Labutti K."/>
            <person name="Salamov A."/>
            <person name="Andreopoulos B."/>
            <person name="Baker S."/>
            <person name="Barry K."/>
            <person name="Bills G."/>
            <person name="Bluhm B."/>
            <person name="Cannon C."/>
            <person name="Castanera R."/>
            <person name="Culley D."/>
            <person name="Daum C."/>
            <person name="Ezra D."/>
            <person name="Gonzalez J."/>
            <person name="Henrissat B."/>
            <person name="Kuo A."/>
            <person name="Liang C."/>
            <person name="Lipzen A."/>
            <person name="Lutzoni F."/>
            <person name="Magnuson J."/>
            <person name="Mondo S."/>
            <person name="Nolan M."/>
            <person name="Ohm R."/>
            <person name="Pangilinan J."/>
            <person name="Park H.-J."/>
            <person name="Ramirez L."/>
            <person name="Alfaro M."/>
            <person name="Sun H."/>
            <person name="Tritt A."/>
            <person name="Yoshinaga Y."/>
            <person name="Zwiers L.-H."/>
            <person name="Turgeon B."/>
            <person name="Goodwin S."/>
            <person name="Spatafora J."/>
            <person name="Crous P."/>
            <person name="Grigoriev I."/>
        </authorList>
    </citation>
    <scope>NUCLEOTIDE SEQUENCE</scope>
    <source>
        <strain evidence="3">CBS 690.94</strain>
    </source>
</reference>